<dbReference type="PANTHER" id="PTHR47150:SF7">
    <property type="entry name" value="NUCLEASE"/>
    <property type="match status" value="1"/>
</dbReference>
<gene>
    <name evidence="1" type="primary">OO_Ba0005L10-OO_Ba0081K17.15</name>
</gene>
<proteinExistence type="predicted"/>
<evidence type="ECO:0000313" key="1">
    <source>
        <dbReference type="EMBL" id="CBG76264.1"/>
    </source>
</evidence>
<reference evidence="1" key="2">
    <citation type="submission" date="2009-09" db="EMBL/GenBank/DDBJ databases">
        <authorList>
            <person name="Han"/>
            <person name="B"/>
            <person name="Feng"/>
            <person name="Q"/>
            <person name="Huang"/>
            <person name="T"/>
            <person name="Zhao"/>
            <person name="Q"/>
            <person name="Zhu"/>
            <person name="J J.and.Lin."/>
            <person name="Z X."/>
        </authorList>
    </citation>
    <scope>NUCLEOTIDE SEQUENCE</scope>
</reference>
<reference evidence="1" key="1">
    <citation type="journal article" date="2009" name="J. Genet. Genomics">
        <title>Analysis of collinear regions of Oryza AA and CC genomes.</title>
        <authorList>
            <person name="Feng Q."/>
            <person name="Huang T."/>
            <person name="Zhao Q."/>
            <person name="Zhu J."/>
            <person name="Lin Z."/>
            <person name="Han B."/>
        </authorList>
    </citation>
    <scope>NUCLEOTIDE SEQUENCE</scope>
</reference>
<dbReference type="Pfam" id="PF04827">
    <property type="entry name" value="Plant_tran"/>
    <property type="match status" value="1"/>
</dbReference>
<accession>D0ABB9</accession>
<protein>
    <submittedName>
        <fullName evidence="1">OO_Ba0005L10-OO_Ba0081K17.15 protein</fullName>
    </submittedName>
</protein>
<dbReference type="AlphaFoldDB" id="D0ABB9"/>
<dbReference type="InterPro" id="IPR006912">
    <property type="entry name" value="Harbinger_derived_prot"/>
</dbReference>
<dbReference type="EMBL" id="FP565615">
    <property type="protein sequence ID" value="CBG76264.1"/>
    <property type="molecule type" value="Genomic_DNA"/>
</dbReference>
<sequence>MSFLFRHALLDESSSSDDDVIIAAAAIVAQDEYEQSNARRCRRGGSVPGRQVVRRNHQAGYERLQHDYFSLNPTYGPVLFRRRFRMSRHLFLRIVNDVVAHDDYFVLKRNAASALGISPLVKITATLRMITNGVAADTQDEYLQIADSTTIESLKRFVRAIVEIFGDEYLRYPTSADTCRLLALGEQRGFPGMLGSIDGMHWE</sequence>
<dbReference type="PANTHER" id="PTHR47150">
    <property type="entry name" value="OS12G0169200 PROTEIN"/>
    <property type="match status" value="1"/>
</dbReference>
<name>D0ABB9_9ORYZ</name>
<organism evidence="1">
    <name type="scientific">Oryza officinalis</name>
    <dbReference type="NCBI Taxonomy" id="4535"/>
    <lineage>
        <taxon>Eukaryota</taxon>
        <taxon>Viridiplantae</taxon>
        <taxon>Streptophyta</taxon>
        <taxon>Embryophyta</taxon>
        <taxon>Tracheophyta</taxon>
        <taxon>Spermatophyta</taxon>
        <taxon>Magnoliopsida</taxon>
        <taxon>Liliopsida</taxon>
        <taxon>Poales</taxon>
        <taxon>Poaceae</taxon>
        <taxon>BOP clade</taxon>
        <taxon>Oryzoideae</taxon>
        <taxon>Oryzeae</taxon>
        <taxon>Oryzinae</taxon>
        <taxon>Oryza</taxon>
    </lineage>
</organism>